<protein>
    <submittedName>
        <fullName evidence="1">Uncharacterized protein</fullName>
    </submittedName>
</protein>
<reference evidence="1 2" key="1">
    <citation type="journal article" date="2018" name="Front. Microbiol.">
        <title>Genome-Wide Analysis of Corynespora cassiicola Leaf Fall Disease Putative Effectors.</title>
        <authorList>
            <person name="Lopez D."/>
            <person name="Ribeiro S."/>
            <person name="Label P."/>
            <person name="Fumanal B."/>
            <person name="Venisse J.S."/>
            <person name="Kohler A."/>
            <person name="de Oliveira R.R."/>
            <person name="Labutti K."/>
            <person name="Lipzen A."/>
            <person name="Lail K."/>
            <person name="Bauer D."/>
            <person name="Ohm R.A."/>
            <person name="Barry K.W."/>
            <person name="Spatafora J."/>
            <person name="Grigoriev I.V."/>
            <person name="Martin F.M."/>
            <person name="Pujade-Renaud V."/>
        </authorList>
    </citation>
    <scope>NUCLEOTIDE SEQUENCE [LARGE SCALE GENOMIC DNA]</scope>
    <source>
        <strain evidence="1 2">Philippines</strain>
    </source>
</reference>
<organism evidence="1 2">
    <name type="scientific">Corynespora cassiicola Philippines</name>
    <dbReference type="NCBI Taxonomy" id="1448308"/>
    <lineage>
        <taxon>Eukaryota</taxon>
        <taxon>Fungi</taxon>
        <taxon>Dikarya</taxon>
        <taxon>Ascomycota</taxon>
        <taxon>Pezizomycotina</taxon>
        <taxon>Dothideomycetes</taxon>
        <taxon>Pleosporomycetidae</taxon>
        <taxon>Pleosporales</taxon>
        <taxon>Corynesporascaceae</taxon>
        <taxon>Corynespora</taxon>
    </lineage>
</organism>
<dbReference type="EMBL" id="KZ678143">
    <property type="protein sequence ID" value="PSN61669.1"/>
    <property type="molecule type" value="Genomic_DNA"/>
</dbReference>
<evidence type="ECO:0000313" key="1">
    <source>
        <dbReference type="EMBL" id="PSN61669.1"/>
    </source>
</evidence>
<dbReference type="Proteomes" id="UP000240883">
    <property type="component" value="Unassembled WGS sequence"/>
</dbReference>
<accession>A0A2T2N8D0</accession>
<keyword evidence="2" id="KW-1185">Reference proteome</keyword>
<proteinExistence type="predicted"/>
<dbReference type="AlphaFoldDB" id="A0A2T2N8D0"/>
<evidence type="ECO:0000313" key="2">
    <source>
        <dbReference type="Proteomes" id="UP000240883"/>
    </source>
</evidence>
<sequence length="55" mass="6390">MECQANSAGVLATAHQRLHLINYWVCNRFYTRDNFNNDYSSFGDRIVSDIKMSLC</sequence>
<name>A0A2T2N8D0_CORCC</name>
<gene>
    <name evidence="1" type="ORF">BS50DRAFT_144065</name>
</gene>